<dbReference type="Pfam" id="PF14791">
    <property type="entry name" value="DNA_pol_B_thumb"/>
    <property type="match status" value="1"/>
</dbReference>
<dbReference type="Pfam" id="PF14520">
    <property type="entry name" value="HHH_5"/>
    <property type="match status" value="1"/>
</dbReference>
<dbReference type="CDD" id="cd00141">
    <property type="entry name" value="NT_POLXc"/>
    <property type="match status" value="1"/>
</dbReference>
<comment type="cofactor">
    <cofactor evidence="1">
        <name>Mg(2+)</name>
        <dbReference type="ChEBI" id="CHEBI:18420"/>
    </cofactor>
</comment>
<dbReference type="NCBIfam" id="NF006375">
    <property type="entry name" value="PRK08609.1"/>
    <property type="match status" value="1"/>
</dbReference>
<evidence type="ECO:0000256" key="18">
    <source>
        <dbReference type="ARBA" id="ARBA00044632"/>
    </source>
</evidence>
<dbReference type="InterPro" id="IPR010996">
    <property type="entry name" value="HHH_MUS81"/>
</dbReference>
<keyword evidence="10" id="KW-0235">DNA replication</keyword>
<evidence type="ECO:0000256" key="2">
    <source>
        <dbReference type="ARBA" id="ARBA00004496"/>
    </source>
</evidence>
<dbReference type="GO" id="GO:0005829">
    <property type="term" value="C:cytosol"/>
    <property type="evidence" value="ECO:0007669"/>
    <property type="project" value="TreeGrafter"/>
</dbReference>
<keyword evidence="9" id="KW-0548">Nucleotidyltransferase</keyword>
<dbReference type="InterPro" id="IPR050243">
    <property type="entry name" value="PHP_phosphatase"/>
</dbReference>
<dbReference type="InterPro" id="IPR003583">
    <property type="entry name" value="Hlx-hairpin-Hlx_DNA-bd_motif"/>
</dbReference>
<dbReference type="PIRSF" id="PIRSF005047">
    <property type="entry name" value="UCP005047_YshC"/>
    <property type="match status" value="1"/>
</dbReference>
<feature type="domain" description="Helix-hairpin-helix DNA-binding motif class 1" evidence="22">
    <location>
        <begin position="93"/>
        <end position="112"/>
    </location>
</feature>
<dbReference type="Proteomes" id="UP000177061">
    <property type="component" value="Unassembled WGS sequence"/>
</dbReference>
<comment type="subcellular location">
    <subcellularLocation>
        <location evidence="2">Cytoplasm</location>
    </subcellularLocation>
</comment>
<evidence type="ECO:0000256" key="4">
    <source>
        <dbReference type="ARBA" id="ARBA00012720"/>
    </source>
</evidence>
<feature type="domain" description="Helix-hairpin-helix DNA-binding motif class 1" evidence="22">
    <location>
        <begin position="53"/>
        <end position="72"/>
    </location>
</feature>
<dbReference type="PANTHER" id="PTHR36928">
    <property type="entry name" value="PHOSPHATASE YCDX-RELATED"/>
    <property type="match status" value="1"/>
</dbReference>
<comment type="function">
    <text evidence="20">Repair polymerase that plays a key role in base-excision repair. During this process, the damaged base is excised by specific DNA glycosylases, the DNA backbone is nicked at the abasic site by an apurinic/apyrimidic (AP) endonuclease, and POLB removes 5'-deoxyribose-phosphate from the preincised AP site acting as a 5'-deoxyribose-phosphate lyase (5'-dRP lyase); through its DNA polymerase activity, it adds one nucleotide to the 3' end of the arising single-nucleotide gap. Conducts 'gap-filling' DNA synthesis in a stepwise distributive fashion rather than in a processive fashion as for other DNA polymerases. It is also able to cleave sugar-phosphate bonds 3' to an intact AP site, acting as an AP lyase.</text>
</comment>
<keyword evidence="15" id="KW-0234">DNA repair</keyword>
<dbReference type="GO" id="GO:0140078">
    <property type="term" value="F:class I DNA-(apurinic or apyrimidinic site) endonuclease activity"/>
    <property type="evidence" value="ECO:0007669"/>
    <property type="project" value="UniProtKB-EC"/>
</dbReference>
<dbReference type="Gene3D" id="1.10.150.110">
    <property type="entry name" value="DNA polymerase beta, N-terminal domain-like"/>
    <property type="match status" value="1"/>
</dbReference>
<evidence type="ECO:0000256" key="19">
    <source>
        <dbReference type="ARBA" id="ARBA00044678"/>
    </source>
</evidence>
<evidence type="ECO:0000256" key="6">
    <source>
        <dbReference type="ARBA" id="ARBA00022481"/>
    </source>
</evidence>
<dbReference type="SMART" id="SM00278">
    <property type="entry name" value="HhH1"/>
    <property type="match status" value="3"/>
</dbReference>
<dbReference type="SUPFAM" id="SSF81301">
    <property type="entry name" value="Nucleotidyltransferase"/>
    <property type="match status" value="1"/>
</dbReference>
<feature type="domain" description="Polymerase/histidinol phosphatase N-terminal" evidence="23">
    <location>
        <begin position="345"/>
        <end position="428"/>
    </location>
</feature>
<feature type="domain" description="DNA-directed DNA polymerase X" evidence="24">
    <location>
        <begin position="1"/>
        <end position="315"/>
    </location>
</feature>
<dbReference type="InterPro" id="IPR002008">
    <property type="entry name" value="DNA_pol_X_beta-like"/>
</dbReference>
<keyword evidence="14" id="KW-0915">Sodium</keyword>
<dbReference type="InterPro" id="IPR022311">
    <property type="entry name" value="PolX-like"/>
</dbReference>
<dbReference type="SMART" id="SM00483">
    <property type="entry name" value="POLXc"/>
    <property type="match status" value="1"/>
</dbReference>
<evidence type="ECO:0000256" key="15">
    <source>
        <dbReference type="ARBA" id="ARBA00023204"/>
    </source>
</evidence>
<evidence type="ECO:0000256" key="13">
    <source>
        <dbReference type="ARBA" id="ARBA00022932"/>
    </source>
</evidence>
<evidence type="ECO:0000259" key="23">
    <source>
        <dbReference type="SMART" id="SM00481"/>
    </source>
</evidence>
<gene>
    <name evidence="25" type="ORF">A3J64_01885</name>
</gene>
<dbReference type="EC" id="2.7.7.7" evidence="3"/>
<dbReference type="Pfam" id="PF14716">
    <property type="entry name" value="HHH_8"/>
    <property type="match status" value="1"/>
</dbReference>
<evidence type="ECO:0000256" key="11">
    <source>
        <dbReference type="ARBA" id="ARBA00022763"/>
    </source>
</evidence>
<accession>A0A1G2FHG2</accession>
<reference evidence="25 26" key="1">
    <citation type="journal article" date="2016" name="Nat. Commun.">
        <title>Thousands of microbial genomes shed light on interconnected biogeochemical processes in an aquifer system.</title>
        <authorList>
            <person name="Anantharaman K."/>
            <person name="Brown C.T."/>
            <person name="Hug L.A."/>
            <person name="Sharon I."/>
            <person name="Castelle C.J."/>
            <person name="Probst A.J."/>
            <person name="Thomas B.C."/>
            <person name="Singh A."/>
            <person name="Wilkins M.J."/>
            <person name="Karaoz U."/>
            <person name="Brodie E.L."/>
            <person name="Williams K.H."/>
            <person name="Hubbard S.S."/>
            <person name="Banfield J.F."/>
        </authorList>
    </citation>
    <scope>NUCLEOTIDE SEQUENCE [LARGE SCALE GENOMIC DNA]</scope>
</reference>
<keyword evidence="6" id="KW-0488">Methylation</keyword>
<name>A0A1G2FHG2_9BACT</name>
<comment type="catalytic activity">
    <reaction evidence="18">
        <text>2'-deoxyribonucleotide-(2'-deoxyribose 5'-phosphate)-2'-deoxyribonucleotide-DNA = a 3'-end 2'-deoxyribonucleotide-(2,3-dehydro-2,3-deoxyribose 5'-phosphate)-DNA + a 5'-end 5'-phospho-2'-deoxyribonucleoside-DNA + H(+)</text>
        <dbReference type="Rhea" id="RHEA:66592"/>
        <dbReference type="Rhea" id="RHEA-COMP:13180"/>
        <dbReference type="Rhea" id="RHEA-COMP:16897"/>
        <dbReference type="Rhea" id="RHEA-COMP:17067"/>
        <dbReference type="ChEBI" id="CHEBI:15378"/>
        <dbReference type="ChEBI" id="CHEBI:136412"/>
        <dbReference type="ChEBI" id="CHEBI:157695"/>
        <dbReference type="ChEBI" id="CHEBI:167181"/>
        <dbReference type="EC" id="4.2.99.18"/>
    </reaction>
</comment>
<dbReference type="PANTHER" id="PTHR36928:SF1">
    <property type="entry name" value="PHOSPHATASE YCDX-RELATED"/>
    <property type="match status" value="1"/>
</dbReference>
<keyword evidence="12" id="KW-0832">Ubl conjugation</keyword>
<sequence>MSNLELAKIFYEIAELLEMQDIAFKPRAYERAARTLESLEKDVKEIYQEGGLKDLEVLPGIGKSIALKIEEFIKTGRVKDYERLKKKCPVDIEALTAIEGLGAKKIKVLYQKLKIRNLKDLEKAAKAGQIRKLAGFGEKSEKNILQGLAFVKKTKGRFLLGFILPTVKEIIKDLESFKEVQRISPAGSIRRMKETVGDIDILVTSIQPEKVMEFFVKRPDVVKIWAKGPTRSSVRLKQGLDCDLRVIKKESFGAALQYFTGSKDHNIAVRRLAQEKGLKLNEYGVFRGKKRIVGKTEEGVYRAIGLFYIEPELRTNTGEIEAAQRDFQGKPAGLPKIIGYDDILGDLQVHTKWSDGSQSIEEMAKQAKNLGYQYIAITDHTGQLRIANGLDEKRLLRQMAEIDKINKGFRFQVSGFKILKGCEVNIKNDGNLDMPDEILAKLDIVLAAVHSNFKMDKATMTKRLIRAMENPHVDVIVHPTGRVIMRREPYQLDFEEIFKAAQKTKTALEINAYPNRLDLKDTDIRQAIEAGVKLVINTDSHNINQLHFMELGISQARRGWAEKRDVLNTRPLEKLLENFH</sequence>
<dbReference type="InterPro" id="IPR004013">
    <property type="entry name" value="PHP_dom"/>
</dbReference>
<evidence type="ECO:0000313" key="26">
    <source>
        <dbReference type="Proteomes" id="UP000177061"/>
    </source>
</evidence>
<evidence type="ECO:0000256" key="1">
    <source>
        <dbReference type="ARBA" id="ARBA00001946"/>
    </source>
</evidence>
<dbReference type="SUPFAM" id="SSF89550">
    <property type="entry name" value="PHP domain-like"/>
    <property type="match status" value="1"/>
</dbReference>
<dbReference type="InterPro" id="IPR027421">
    <property type="entry name" value="DNA_pol_lamdba_lyase_dom_sf"/>
</dbReference>
<dbReference type="FunFam" id="3.20.20.140:FF:000047">
    <property type="entry name" value="PHP domain-containing protein"/>
    <property type="match status" value="1"/>
</dbReference>
<comment type="catalytic activity">
    <reaction evidence="19">
        <text>a 5'-end 2'-deoxyribose-2'-deoxyribonucleotide-DNA = (2E,4S)-4-hydroxypenten-2-al-5-phosphate + a 5'-end 5'-phospho-2'-deoxyribonucleoside-DNA + H(+)</text>
        <dbReference type="Rhea" id="RHEA:76255"/>
        <dbReference type="Rhea" id="RHEA-COMP:13180"/>
        <dbReference type="Rhea" id="RHEA-COMP:18657"/>
        <dbReference type="ChEBI" id="CHEBI:15378"/>
        <dbReference type="ChEBI" id="CHEBI:136412"/>
        <dbReference type="ChEBI" id="CHEBI:195194"/>
        <dbReference type="ChEBI" id="CHEBI:195195"/>
    </reaction>
</comment>
<dbReference type="GO" id="GO:0003677">
    <property type="term" value="F:DNA binding"/>
    <property type="evidence" value="ECO:0007669"/>
    <property type="project" value="InterPro"/>
</dbReference>
<evidence type="ECO:0000259" key="24">
    <source>
        <dbReference type="SMART" id="SM00483"/>
    </source>
</evidence>
<keyword evidence="8" id="KW-0808">Transferase</keyword>
<dbReference type="Gene3D" id="1.10.150.20">
    <property type="entry name" value="5' to 3' exonuclease, C-terminal subdomain"/>
    <property type="match status" value="1"/>
</dbReference>
<proteinExistence type="predicted"/>
<dbReference type="CDD" id="cd07436">
    <property type="entry name" value="PHP_PolX"/>
    <property type="match status" value="1"/>
</dbReference>
<dbReference type="InterPro" id="IPR016195">
    <property type="entry name" value="Pol/histidinol_Pase-like"/>
</dbReference>
<dbReference type="InterPro" id="IPR029398">
    <property type="entry name" value="PolB_thumb"/>
</dbReference>
<evidence type="ECO:0000256" key="14">
    <source>
        <dbReference type="ARBA" id="ARBA00023053"/>
    </source>
</evidence>
<dbReference type="EC" id="4.2.99.18" evidence="4"/>
<keyword evidence="7" id="KW-0237">DNA synthesis</keyword>
<comment type="catalytic activity">
    <reaction evidence="21">
        <text>DNA(n) + a 2'-deoxyribonucleoside 5'-triphosphate = DNA(n+1) + diphosphate</text>
        <dbReference type="Rhea" id="RHEA:22508"/>
        <dbReference type="Rhea" id="RHEA-COMP:17339"/>
        <dbReference type="Rhea" id="RHEA-COMP:17340"/>
        <dbReference type="ChEBI" id="CHEBI:33019"/>
        <dbReference type="ChEBI" id="CHEBI:61560"/>
        <dbReference type="ChEBI" id="CHEBI:173112"/>
        <dbReference type="EC" id="2.7.7.7"/>
    </reaction>
</comment>
<evidence type="ECO:0000256" key="12">
    <source>
        <dbReference type="ARBA" id="ARBA00022843"/>
    </source>
</evidence>
<dbReference type="GO" id="GO:0003887">
    <property type="term" value="F:DNA-directed DNA polymerase activity"/>
    <property type="evidence" value="ECO:0007669"/>
    <property type="project" value="UniProtKB-KW"/>
</dbReference>
<comment type="caution">
    <text evidence="25">The sequence shown here is derived from an EMBL/GenBank/DDBJ whole genome shotgun (WGS) entry which is preliminary data.</text>
</comment>
<evidence type="ECO:0000259" key="22">
    <source>
        <dbReference type="SMART" id="SM00278"/>
    </source>
</evidence>
<keyword evidence="11" id="KW-0227">DNA damage</keyword>
<protein>
    <recommendedName>
        <fullName evidence="5">DNA polymerase beta</fullName>
        <ecNumber evidence="3">2.7.7.7</ecNumber>
        <ecNumber evidence="4">4.2.99.18</ecNumber>
    </recommendedName>
    <alternativeName>
        <fullName evidence="16">5'-deoxyribose-phosphate lyase</fullName>
    </alternativeName>
    <alternativeName>
        <fullName evidence="17">AP lyase</fullName>
    </alternativeName>
</protein>
<evidence type="ECO:0000256" key="20">
    <source>
        <dbReference type="ARBA" id="ARBA00045548"/>
    </source>
</evidence>
<dbReference type="SUPFAM" id="SSF47802">
    <property type="entry name" value="DNA polymerase beta, N-terminal domain-like"/>
    <property type="match status" value="1"/>
</dbReference>
<feature type="domain" description="Helix-hairpin-helix DNA-binding motif class 1" evidence="22">
    <location>
        <begin position="128"/>
        <end position="147"/>
    </location>
</feature>
<dbReference type="Gene3D" id="3.30.210.10">
    <property type="entry name" value="DNA polymerase, thumb domain"/>
    <property type="match status" value="1"/>
</dbReference>
<dbReference type="GO" id="GO:0008270">
    <property type="term" value="F:zinc ion binding"/>
    <property type="evidence" value="ECO:0007669"/>
    <property type="project" value="TreeGrafter"/>
</dbReference>
<evidence type="ECO:0000256" key="16">
    <source>
        <dbReference type="ARBA" id="ARBA00035717"/>
    </source>
</evidence>
<evidence type="ECO:0000256" key="17">
    <source>
        <dbReference type="ARBA" id="ARBA00035726"/>
    </source>
</evidence>
<dbReference type="Gene3D" id="3.20.20.140">
    <property type="entry name" value="Metal-dependent hydrolases"/>
    <property type="match status" value="1"/>
</dbReference>
<dbReference type="InterPro" id="IPR003141">
    <property type="entry name" value="Pol/His_phosphatase_N"/>
</dbReference>
<dbReference type="SMART" id="SM00481">
    <property type="entry name" value="POLIIIAc"/>
    <property type="match status" value="1"/>
</dbReference>
<evidence type="ECO:0000256" key="9">
    <source>
        <dbReference type="ARBA" id="ARBA00022695"/>
    </source>
</evidence>
<dbReference type="PRINTS" id="PR00870">
    <property type="entry name" value="DNAPOLXBETA"/>
</dbReference>
<dbReference type="InterPro" id="IPR002054">
    <property type="entry name" value="DNA-dir_DNA_pol_X"/>
</dbReference>
<evidence type="ECO:0000256" key="8">
    <source>
        <dbReference type="ARBA" id="ARBA00022679"/>
    </source>
</evidence>
<dbReference type="InterPro" id="IPR043519">
    <property type="entry name" value="NT_sf"/>
</dbReference>
<dbReference type="STRING" id="1801997.A3J64_01885"/>
<dbReference type="AlphaFoldDB" id="A0A1G2FHG2"/>
<dbReference type="GO" id="GO:0006281">
    <property type="term" value="P:DNA repair"/>
    <property type="evidence" value="ECO:0007669"/>
    <property type="project" value="UniProtKB-KW"/>
</dbReference>
<organism evidence="25 26">
    <name type="scientific">Candidatus Portnoybacteria bacterium RIFCSPHIGHO2_12_FULL_38_9</name>
    <dbReference type="NCBI Taxonomy" id="1801997"/>
    <lineage>
        <taxon>Bacteria</taxon>
        <taxon>Candidatus Portnoyibacteriota</taxon>
    </lineage>
</organism>
<evidence type="ECO:0000256" key="3">
    <source>
        <dbReference type="ARBA" id="ARBA00012417"/>
    </source>
</evidence>
<dbReference type="Gene3D" id="3.30.460.10">
    <property type="entry name" value="Beta Polymerase, domain 2"/>
    <property type="match status" value="1"/>
</dbReference>
<evidence type="ECO:0000256" key="5">
    <source>
        <dbReference type="ARBA" id="ARBA00020020"/>
    </source>
</evidence>
<dbReference type="EMBL" id="MHNB01000017">
    <property type="protein sequence ID" value="OGZ37018.1"/>
    <property type="molecule type" value="Genomic_DNA"/>
</dbReference>
<dbReference type="Pfam" id="PF02811">
    <property type="entry name" value="PHP"/>
    <property type="match status" value="1"/>
</dbReference>
<evidence type="ECO:0000313" key="25">
    <source>
        <dbReference type="EMBL" id="OGZ37018.1"/>
    </source>
</evidence>
<evidence type="ECO:0000256" key="21">
    <source>
        <dbReference type="ARBA" id="ARBA00049244"/>
    </source>
</evidence>
<evidence type="ECO:0000256" key="7">
    <source>
        <dbReference type="ARBA" id="ARBA00022634"/>
    </source>
</evidence>
<dbReference type="GO" id="GO:0042578">
    <property type="term" value="F:phosphoric ester hydrolase activity"/>
    <property type="evidence" value="ECO:0007669"/>
    <property type="project" value="TreeGrafter"/>
</dbReference>
<keyword evidence="13" id="KW-0239">DNA-directed DNA polymerase</keyword>
<dbReference type="InterPro" id="IPR047967">
    <property type="entry name" value="PolX_PHP"/>
</dbReference>
<evidence type="ECO:0000256" key="10">
    <source>
        <dbReference type="ARBA" id="ARBA00022705"/>
    </source>
</evidence>
<dbReference type="InterPro" id="IPR037160">
    <property type="entry name" value="DNA_Pol_thumb_sf"/>
</dbReference>